<evidence type="ECO:0000313" key="2">
    <source>
        <dbReference type="Proteomes" id="UP000008076"/>
    </source>
</evidence>
<dbReference type="eggNOG" id="ENOG502REMX">
    <property type="taxonomic scope" value="Eukaryota"/>
</dbReference>
<dbReference type="Gene3D" id="2.80.10.50">
    <property type="match status" value="1"/>
</dbReference>
<keyword evidence="2" id="KW-1185">Reference proteome</keyword>
<reference evidence="2" key="1">
    <citation type="submission" date="2007-12" db="EMBL/GenBank/DDBJ databases">
        <title>Annotation of Entamoeba dispar SAW760.</title>
        <authorList>
            <person name="Lorenzi H."/>
            <person name="Inman J."/>
            <person name="Schobel S."/>
            <person name="Amedeo P."/>
            <person name="Caler E."/>
        </authorList>
    </citation>
    <scope>NUCLEOTIDE SEQUENCE [LARGE SCALE GENOMIC DNA]</scope>
    <source>
        <strain evidence="2">ATCC PRA-260 / SAW760</strain>
    </source>
</reference>
<dbReference type="EMBL" id="DS548404">
    <property type="protein sequence ID" value="EDR28642.1"/>
    <property type="molecule type" value="Genomic_DNA"/>
</dbReference>
<dbReference type="RefSeq" id="XP_001735162.1">
    <property type="nucleotide sequence ID" value="XM_001735110.1"/>
</dbReference>
<dbReference type="OMA" id="EGMYCDD"/>
<dbReference type="CDD" id="cd00161">
    <property type="entry name" value="beta-trefoil_Ricin-like"/>
    <property type="match status" value="1"/>
</dbReference>
<proteinExistence type="predicted"/>
<dbReference type="SUPFAM" id="SSF50370">
    <property type="entry name" value="Ricin B-like lectins"/>
    <property type="match status" value="1"/>
</dbReference>
<dbReference type="KEGG" id="edi:EDI_311750"/>
<organism evidence="2">
    <name type="scientific">Entamoeba dispar (strain ATCC PRA-260 / SAW760)</name>
    <dbReference type="NCBI Taxonomy" id="370354"/>
    <lineage>
        <taxon>Eukaryota</taxon>
        <taxon>Amoebozoa</taxon>
        <taxon>Evosea</taxon>
        <taxon>Archamoebae</taxon>
        <taxon>Mastigamoebida</taxon>
        <taxon>Entamoebidae</taxon>
        <taxon>Entamoeba</taxon>
    </lineage>
</organism>
<dbReference type="OrthoDB" id="2436199at2759"/>
<accession>B0E9Z3</accession>
<sequence length="138" mass="16103">MNKKPPVYQIKSAGCKQYVVDIGEDDELVISSMRRKSRLFLLIDGRIINKQTGKVLSVHNDGNGRLEIVQKEKTLTEDELWIIEENNREGSIIFNKKYSNRCVTVEEGMYCDDSSLILEPYDGSKNQRFWFHCKKRKN</sequence>
<dbReference type="Proteomes" id="UP000008076">
    <property type="component" value="Unassembled WGS sequence"/>
</dbReference>
<dbReference type="InterPro" id="IPR035992">
    <property type="entry name" value="Ricin_B-like_lectins"/>
</dbReference>
<evidence type="ECO:0000313" key="1">
    <source>
        <dbReference type="EMBL" id="EDR28642.1"/>
    </source>
</evidence>
<dbReference type="GeneID" id="5880107"/>
<dbReference type="VEuPathDB" id="AmoebaDB:EDI_311750"/>
<gene>
    <name evidence="1" type="ORF">EDI_311750</name>
</gene>
<protein>
    <submittedName>
        <fullName evidence="1">Uncharacterized protein</fullName>
    </submittedName>
</protein>
<name>B0E9Z3_ENTDS</name>
<dbReference type="AlphaFoldDB" id="B0E9Z3"/>